<dbReference type="RefSeq" id="WP_106470928.1">
    <property type="nucleotide sequence ID" value="NZ_CP027665.1"/>
</dbReference>
<sequence>MLDFRKIVRANMRSLVDWMGCYDAVAETFNARWGGGASKGTVSKKMAGQLDWTVADVIALEDAAGRYPITRMLARRLETRPNAGEGSLLQDGSSIAKESGEAISAILNAEQSSCADDLAQAIGEIDEAMFALRQARARIEDRMNSEGAA</sequence>
<dbReference type="KEGG" id="thas:C6Y53_02135"/>
<reference evidence="2" key="1">
    <citation type="submission" date="2018-03" db="EMBL/GenBank/DDBJ databases">
        <title>Genomic analysis of the strain SH-1 isolated from shrimp intestine.</title>
        <authorList>
            <person name="Kim Y.-S."/>
            <person name="Kim S.-E."/>
            <person name="Kim K.-H."/>
        </authorList>
    </citation>
    <scope>NUCLEOTIDE SEQUENCE [LARGE SCALE GENOMIC DNA]</scope>
    <source>
        <strain evidence="2">SH-1</strain>
    </source>
</reference>
<accession>A0A2S0MLQ0</accession>
<dbReference type="Proteomes" id="UP000237655">
    <property type="component" value="Chromosome"/>
</dbReference>
<organism evidence="1 2">
    <name type="scientific">Pukyongiella litopenaei</name>
    <dbReference type="NCBI Taxonomy" id="2605946"/>
    <lineage>
        <taxon>Bacteria</taxon>
        <taxon>Pseudomonadati</taxon>
        <taxon>Pseudomonadota</taxon>
        <taxon>Alphaproteobacteria</taxon>
        <taxon>Rhodobacterales</taxon>
        <taxon>Paracoccaceae</taxon>
        <taxon>Pukyongiella</taxon>
    </lineage>
</organism>
<evidence type="ECO:0000313" key="1">
    <source>
        <dbReference type="EMBL" id="AVO36613.1"/>
    </source>
</evidence>
<dbReference type="EMBL" id="CP027665">
    <property type="protein sequence ID" value="AVO36613.1"/>
    <property type="molecule type" value="Genomic_DNA"/>
</dbReference>
<keyword evidence="2" id="KW-1185">Reference proteome</keyword>
<proteinExistence type="predicted"/>
<dbReference type="AlphaFoldDB" id="A0A2S0MLQ0"/>
<evidence type="ECO:0000313" key="2">
    <source>
        <dbReference type="Proteomes" id="UP000237655"/>
    </source>
</evidence>
<protein>
    <submittedName>
        <fullName evidence="1">Uncharacterized protein</fullName>
    </submittedName>
</protein>
<gene>
    <name evidence="1" type="ORF">C6Y53_02135</name>
</gene>
<name>A0A2S0MLQ0_9RHOB</name>